<dbReference type="EMBL" id="CP047289">
    <property type="protein sequence ID" value="QUS35415.1"/>
    <property type="molecule type" value="Genomic_DNA"/>
</dbReference>
<evidence type="ECO:0000313" key="1">
    <source>
        <dbReference type="EMBL" id="QUS35415.1"/>
    </source>
</evidence>
<name>A0A8J8MRJ1_9RHOB</name>
<protein>
    <submittedName>
        <fullName evidence="1">Uncharacterized protein</fullName>
    </submittedName>
</protein>
<gene>
    <name evidence="1" type="ORF">GR316_03505</name>
</gene>
<sequence>MMGWIVKAVLVLVVLGFVALAAFAYLGDMTPPQDEETRPVTLDAN</sequence>
<keyword evidence="2" id="KW-1185">Reference proteome</keyword>
<dbReference type="AlphaFoldDB" id="A0A8J8MRJ1"/>
<dbReference type="Proteomes" id="UP000679284">
    <property type="component" value="Chromosome"/>
</dbReference>
<organism evidence="1 2">
    <name type="scientific">Falsirhodobacter algicola</name>
    <dbReference type="NCBI Taxonomy" id="2692330"/>
    <lineage>
        <taxon>Bacteria</taxon>
        <taxon>Pseudomonadati</taxon>
        <taxon>Pseudomonadota</taxon>
        <taxon>Alphaproteobacteria</taxon>
        <taxon>Rhodobacterales</taxon>
        <taxon>Paracoccaceae</taxon>
        <taxon>Falsirhodobacter</taxon>
    </lineage>
</organism>
<dbReference type="KEGG" id="fap:GR316_03505"/>
<accession>A0A8J8MRJ1</accession>
<dbReference type="RefSeq" id="WP_211785214.1">
    <property type="nucleotide sequence ID" value="NZ_CP047289.1"/>
</dbReference>
<evidence type="ECO:0000313" key="2">
    <source>
        <dbReference type="Proteomes" id="UP000679284"/>
    </source>
</evidence>
<reference evidence="1" key="1">
    <citation type="submission" date="2020-01" db="EMBL/GenBank/DDBJ databases">
        <authorList>
            <person name="Yang Y."/>
            <person name="Kwon Y.M."/>
        </authorList>
    </citation>
    <scope>NUCLEOTIDE SEQUENCE</scope>
    <source>
        <strain evidence="1">PG104</strain>
    </source>
</reference>
<proteinExistence type="predicted"/>